<dbReference type="OrthoDB" id="4326943at2"/>
<dbReference type="RefSeq" id="WP_143014707.1">
    <property type="nucleotide sequence ID" value="NZ_FNAD01000001.1"/>
</dbReference>
<reference evidence="2" key="1">
    <citation type="submission" date="2016-10" db="EMBL/GenBank/DDBJ databases">
        <authorList>
            <person name="Varghese N."/>
            <person name="Submissions S."/>
        </authorList>
    </citation>
    <scope>NUCLEOTIDE SEQUENCE [LARGE SCALE GENOMIC DNA]</scope>
    <source>
        <strain evidence="2">CGMCC 4.3516</strain>
    </source>
</reference>
<evidence type="ECO:0000313" key="2">
    <source>
        <dbReference type="Proteomes" id="UP000198949"/>
    </source>
</evidence>
<protein>
    <recommendedName>
        <fullName evidence="3">AP2-like DNA-binding integrase domain-containing protein</fullName>
    </recommendedName>
</protein>
<sequence length="111" mass="13326">MVTPMGWHERTVTKKGFERFKSYYRDLRGEKQYEGTYNTPEEADKAWQRAEAWMTDGRIIDAKGGRVKFEKYVLETWFPNHVIEQSSADDYDYRLKRHLIPWFGNLPMNLT</sequence>
<evidence type="ECO:0008006" key="3">
    <source>
        <dbReference type="Google" id="ProtNLM"/>
    </source>
</evidence>
<dbReference type="Proteomes" id="UP000198949">
    <property type="component" value="Unassembled WGS sequence"/>
</dbReference>
<keyword evidence="2" id="KW-1185">Reference proteome</keyword>
<gene>
    <name evidence="1" type="ORF">SAMN05216270_101102</name>
</gene>
<dbReference type="AlphaFoldDB" id="A0A1G6QTM9"/>
<accession>A0A1G6QTM9</accession>
<dbReference type="EMBL" id="FNAD01000001">
    <property type="protein sequence ID" value="SDC95621.1"/>
    <property type="molecule type" value="Genomic_DNA"/>
</dbReference>
<proteinExistence type="predicted"/>
<organism evidence="1 2">
    <name type="scientific">Glycomyces harbinensis</name>
    <dbReference type="NCBI Taxonomy" id="58114"/>
    <lineage>
        <taxon>Bacteria</taxon>
        <taxon>Bacillati</taxon>
        <taxon>Actinomycetota</taxon>
        <taxon>Actinomycetes</taxon>
        <taxon>Glycomycetales</taxon>
        <taxon>Glycomycetaceae</taxon>
        <taxon>Glycomyces</taxon>
    </lineage>
</organism>
<evidence type="ECO:0000313" key="1">
    <source>
        <dbReference type="EMBL" id="SDC95621.1"/>
    </source>
</evidence>
<name>A0A1G6QTM9_9ACTN</name>